<comment type="similarity">
    <text evidence="1">Belongs to the paxM FAD-dependent monooxygenase family.</text>
</comment>
<dbReference type="InterPro" id="IPR050562">
    <property type="entry name" value="FAD_mOase_fung"/>
</dbReference>
<dbReference type="Gene3D" id="3.50.50.60">
    <property type="entry name" value="FAD/NAD(P)-binding domain"/>
    <property type="match status" value="1"/>
</dbReference>
<proteinExistence type="inferred from homology"/>
<keyword evidence="2" id="KW-0285">Flavoprotein</keyword>
<evidence type="ECO:0000256" key="2">
    <source>
        <dbReference type="ARBA" id="ARBA00022630"/>
    </source>
</evidence>
<keyword evidence="8" id="KW-1185">Reference proteome</keyword>
<feature type="domain" description="FAD-binding" evidence="6">
    <location>
        <begin position="233"/>
        <end position="317"/>
    </location>
</feature>
<sequence>MTATVLRLLDQLGVLKDLLPFSRPMSSMTVVDDNLKSFGVVDFAELKDRYKRITWGKRVLSSVTEEDRVTLHCSDKSSVSADLVIGADGAYSSIRQNMYKTMTKQGLKVSESDTAPLRFDQHCTVGTAEDLDPVLFPEIDDAFCQFRFLHSTKTPFTVWVAPLPGRRLSWGISGKLVNPETHLEETFKASDWEYEDAAKEMQKACEDLVCPYGGTMKDVFAKSRPETTSKIMLEEKWFNTWHVVDDVYHERTVLIGDACHKVVPFGGQGAVQAILDAVSLVNLLYEIPSTSAKDITKVFAAYYKERGTRSKAAVQFSEQLGTIVSGQGLKAGLIRKVWFNIPVWLLNVTVDSLNAVRPILMCIPPVIDGGKVKAVEQKPASRMRPDGPHYRKPVAV</sequence>
<dbReference type="GO" id="GO:0004497">
    <property type="term" value="F:monooxygenase activity"/>
    <property type="evidence" value="ECO:0007669"/>
    <property type="project" value="InterPro"/>
</dbReference>
<evidence type="ECO:0000256" key="4">
    <source>
        <dbReference type="ARBA" id="ARBA00023002"/>
    </source>
</evidence>
<dbReference type="GO" id="GO:0071949">
    <property type="term" value="F:FAD binding"/>
    <property type="evidence" value="ECO:0007669"/>
    <property type="project" value="InterPro"/>
</dbReference>
<dbReference type="InterPro" id="IPR036188">
    <property type="entry name" value="FAD/NAD-bd_sf"/>
</dbReference>
<dbReference type="PANTHER" id="PTHR47356:SF2">
    <property type="entry name" value="FAD-BINDING DOMAIN-CONTAINING PROTEIN-RELATED"/>
    <property type="match status" value="1"/>
</dbReference>
<keyword evidence="4" id="KW-0560">Oxidoreductase</keyword>
<dbReference type="InterPro" id="IPR002938">
    <property type="entry name" value="FAD-bd"/>
</dbReference>
<dbReference type="PANTHER" id="PTHR47356">
    <property type="entry name" value="FAD-DEPENDENT MONOOXYGENASE ASQG-RELATED"/>
    <property type="match status" value="1"/>
</dbReference>
<dbReference type="Proteomes" id="UP000807716">
    <property type="component" value="Unassembled WGS sequence"/>
</dbReference>
<dbReference type="Pfam" id="PF01494">
    <property type="entry name" value="FAD_binding_3"/>
    <property type="match status" value="1"/>
</dbReference>
<gene>
    <name evidence="7" type="ORF">DFQ27_009672</name>
</gene>
<evidence type="ECO:0000259" key="6">
    <source>
        <dbReference type="Pfam" id="PF01494"/>
    </source>
</evidence>
<accession>A0A9P6QE12</accession>
<reference evidence="7" key="1">
    <citation type="journal article" date="2020" name="Fungal Divers.">
        <title>Resolving the Mortierellaceae phylogeny through synthesis of multi-gene phylogenetics and phylogenomics.</title>
        <authorList>
            <person name="Vandepol N."/>
            <person name="Liber J."/>
            <person name="Desiro A."/>
            <person name="Na H."/>
            <person name="Kennedy M."/>
            <person name="Barry K."/>
            <person name="Grigoriev I.V."/>
            <person name="Miller A.N."/>
            <person name="O'Donnell K."/>
            <person name="Stajich J.E."/>
            <person name="Bonito G."/>
        </authorList>
    </citation>
    <scope>NUCLEOTIDE SEQUENCE</scope>
    <source>
        <strain evidence="7">BC1065</strain>
    </source>
</reference>
<protein>
    <recommendedName>
        <fullName evidence="6">FAD-binding domain-containing protein</fullName>
    </recommendedName>
</protein>
<evidence type="ECO:0000313" key="7">
    <source>
        <dbReference type="EMBL" id="KAG0266562.1"/>
    </source>
</evidence>
<evidence type="ECO:0000313" key="8">
    <source>
        <dbReference type="Proteomes" id="UP000807716"/>
    </source>
</evidence>
<keyword evidence="3" id="KW-0274">FAD</keyword>
<dbReference type="SUPFAM" id="SSF51905">
    <property type="entry name" value="FAD/NAD(P)-binding domain"/>
    <property type="match status" value="1"/>
</dbReference>
<name>A0A9P6QE12_9FUNG</name>
<dbReference type="OrthoDB" id="655030at2759"/>
<evidence type="ECO:0000256" key="3">
    <source>
        <dbReference type="ARBA" id="ARBA00022827"/>
    </source>
</evidence>
<evidence type="ECO:0000256" key="1">
    <source>
        <dbReference type="ARBA" id="ARBA00007992"/>
    </source>
</evidence>
<feature type="region of interest" description="Disordered" evidence="5">
    <location>
        <begin position="377"/>
        <end position="396"/>
    </location>
</feature>
<comment type="caution">
    <text evidence="7">The sequence shown here is derived from an EMBL/GenBank/DDBJ whole genome shotgun (WGS) entry which is preliminary data.</text>
</comment>
<dbReference type="AlphaFoldDB" id="A0A9P6QE12"/>
<dbReference type="EMBL" id="JAAAJB010000091">
    <property type="protein sequence ID" value="KAG0266562.1"/>
    <property type="molecule type" value="Genomic_DNA"/>
</dbReference>
<evidence type="ECO:0000256" key="5">
    <source>
        <dbReference type="SAM" id="MobiDB-lite"/>
    </source>
</evidence>
<organism evidence="7 8">
    <name type="scientific">Actinomortierella ambigua</name>
    <dbReference type="NCBI Taxonomy" id="1343610"/>
    <lineage>
        <taxon>Eukaryota</taxon>
        <taxon>Fungi</taxon>
        <taxon>Fungi incertae sedis</taxon>
        <taxon>Mucoromycota</taxon>
        <taxon>Mortierellomycotina</taxon>
        <taxon>Mortierellomycetes</taxon>
        <taxon>Mortierellales</taxon>
        <taxon>Mortierellaceae</taxon>
        <taxon>Actinomortierella</taxon>
    </lineage>
</organism>